<keyword evidence="2" id="KW-1185">Reference proteome</keyword>
<comment type="caution">
    <text evidence="1">The sequence shown here is derived from an EMBL/GenBank/DDBJ whole genome shotgun (WGS) entry which is preliminary data.</text>
</comment>
<dbReference type="Proteomes" id="UP001595907">
    <property type="component" value="Unassembled WGS sequence"/>
</dbReference>
<protein>
    <submittedName>
        <fullName evidence="1">Uncharacterized protein</fullName>
    </submittedName>
</protein>
<reference evidence="2" key="1">
    <citation type="journal article" date="2019" name="Int. J. Syst. Evol. Microbiol.">
        <title>The Global Catalogue of Microorganisms (GCM) 10K type strain sequencing project: providing services to taxonomists for standard genome sequencing and annotation.</title>
        <authorList>
            <consortium name="The Broad Institute Genomics Platform"/>
            <consortium name="The Broad Institute Genome Sequencing Center for Infectious Disease"/>
            <person name="Wu L."/>
            <person name="Ma J."/>
        </authorList>
    </citation>
    <scope>NUCLEOTIDE SEQUENCE [LARGE SCALE GENOMIC DNA]</scope>
    <source>
        <strain evidence="2">CECT 8289</strain>
    </source>
</reference>
<evidence type="ECO:0000313" key="2">
    <source>
        <dbReference type="Proteomes" id="UP001595907"/>
    </source>
</evidence>
<accession>A0ABV8QNW5</accession>
<gene>
    <name evidence="1" type="ORF">ACFOWM_01290</name>
</gene>
<proteinExistence type="predicted"/>
<organism evidence="1 2">
    <name type="scientific">Ferruginibacter yonginensis</name>
    <dbReference type="NCBI Taxonomy" id="1310416"/>
    <lineage>
        <taxon>Bacteria</taxon>
        <taxon>Pseudomonadati</taxon>
        <taxon>Bacteroidota</taxon>
        <taxon>Chitinophagia</taxon>
        <taxon>Chitinophagales</taxon>
        <taxon>Chitinophagaceae</taxon>
        <taxon>Ferruginibacter</taxon>
    </lineage>
</organism>
<evidence type="ECO:0000313" key="1">
    <source>
        <dbReference type="EMBL" id="MFC4261498.1"/>
    </source>
</evidence>
<dbReference type="RefSeq" id="WP_379705955.1">
    <property type="nucleotide sequence ID" value="NZ_JBHSCZ010000001.1"/>
</dbReference>
<name>A0ABV8QNW5_9BACT</name>
<sequence length="57" mass="6082">MIFLLQSIGATAVVFEGVSVTESALSWFSAMGKGCGVFCSNKGFLFSVAIFYTNLSF</sequence>
<dbReference type="EMBL" id="JBHSCZ010000001">
    <property type="protein sequence ID" value="MFC4261498.1"/>
    <property type="molecule type" value="Genomic_DNA"/>
</dbReference>